<dbReference type="PANTHER" id="PTHR10755:SF0">
    <property type="entry name" value="OXYGEN-DEPENDENT COPROPORPHYRINOGEN-III OXIDASE, MITOCHONDRIAL"/>
    <property type="match status" value="1"/>
</dbReference>
<dbReference type="GO" id="GO:0005737">
    <property type="term" value="C:cytoplasm"/>
    <property type="evidence" value="ECO:0007669"/>
    <property type="project" value="TreeGrafter"/>
</dbReference>
<dbReference type="EC" id="1.3.3.3" evidence="4"/>
<evidence type="ECO:0000256" key="6">
    <source>
        <dbReference type="ARBA" id="ARBA00023244"/>
    </source>
</evidence>
<feature type="transmembrane region" description="Helical" evidence="7">
    <location>
        <begin position="73"/>
        <end position="93"/>
    </location>
</feature>
<comment type="subunit">
    <text evidence="3">Homodimer.</text>
</comment>
<dbReference type="OrthoDB" id="15318at2759"/>
<keyword evidence="7" id="KW-1133">Transmembrane helix</keyword>
<dbReference type="GO" id="GO:0004109">
    <property type="term" value="F:coproporphyrinogen oxidase activity"/>
    <property type="evidence" value="ECO:0007669"/>
    <property type="project" value="UniProtKB-EC"/>
</dbReference>
<evidence type="ECO:0000256" key="4">
    <source>
        <dbReference type="ARBA" id="ARBA00012869"/>
    </source>
</evidence>
<dbReference type="GO" id="GO:0006782">
    <property type="term" value="P:protoporphyrinogen IX biosynthetic process"/>
    <property type="evidence" value="ECO:0007669"/>
    <property type="project" value="UniProtKB-UniPathway"/>
</dbReference>
<dbReference type="PANTHER" id="PTHR10755">
    <property type="entry name" value="COPROPORPHYRINOGEN III OXIDASE, MITOCHONDRIAL"/>
    <property type="match status" value="1"/>
</dbReference>
<comment type="similarity">
    <text evidence="2">Belongs to the aerobic coproporphyrinogen-III oxidase family.</text>
</comment>
<sequence length="471" mass="53521">MLACRCQTRRSLAQTVRIQSQSHSHSQSHPTSLPSHHLAGRTISYFSPTSPVLGSNLASSTPYSASSAARRNFLGLGTASVALLSAVAAWSLLEKSSKPLECKIAAIDRSAHTDELPDELRKLGLSYDAKPPIDLEDTSIPMRDRMVAHIQSLQENICQVLATLENDNPSSSVASGSESTGKKDFRSSYYLRDNSKGFGDSRVLQDGKTFEKAGCNISVIHSTLSVSAVKQMRAERFDWWDGKTELPYFVAGCSLVVHPVNPHAPTIHFNYRYFEIHDPDDDPNAPPKAWWFGGGTDITPSYVYEEDIQHFHGLYKQACDRHDNTYYPKFKKWCDTYFYIPFRGETRGFGGIFFDDLADGDDAQACFNFVRDCSKQFLRAYYPIMQRRKDQPYTEEEKRWQQLRRGRYVEFNMNIDRGVRFGLAMKQPRVESILMSLPLTARWEYETEMGTQEGSPEKKVLDILKQPVEWV</sequence>
<reference evidence="9" key="1">
    <citation type="submission" date="2016-09" db="EMBL/GenBank/DDBJ databases">
        <authorList>
            <person name="Jeantristanb JTB J.-T."/>
            <person name="Ricardo R."/>
        </authorList>
    </citation>
    <scope>NUCLEOTIDE SEQUENCE [LARGE SCALE GENOMIC DNA]</scope>
</reference>
<keyword evidence="5" id="KW-0560">Oxidoreductase</keyword>
<evidence type="ECO:0000313" key="8">
    <source>
        <dbReference type="EMBL" id="SCV70936.1"/>
    </source>
</evidence>
<dbReference type="PRINTS" id="PR00073">
    <property type="entry name" value="COPRGNOXDASE"/>
</dbReference>
<keyword evidence="7" id="KW-0812">Transmembrane</keyword>
<evidence type="ECO:0000256" key="7">
    <source>
        <dbReference type="SAM" id="Phobius"/>
    </source>
</evidence>
<organism evidence="8 9">
    <name type="scientific">Microbotryum intermedium</name>
    <dbReference type="NCBI Taxonomy" id="269621"/>
    <lineage>
        <taxon>Eukaryota</taxon>
        <taxon>Fungi</taxon>
        <taxon>Dikarya</taxon>
        <taxon>Basidiomycota</taxon>
        <taxon>Pucciniomycotina</taxon>
        <taxon>Microbotryomycetes</taxon>
        <taxon>Microbotryales</taxon>
        <taxon>Microbotryaceae</taxon>
        <taxon>Microbotryum</taxon>
    </lineage>
</organism>
<keyword evidence="7" id="KW-0472">Membrane</keyword>
<dbReference type="STRING" id="269621.A0A238FIN5"/>
<dbReference type="Pfam" id="PF01218">
    <property type="entry name" value="Coprogen_oxidas"/>
    <property type="match status" value="1"/>
</dbReference>
<evidence type="ECO:0000313" key="9">
    <source>
        <dbReference type="Proteomes" id="UP000198372"/>
    </source>
</evidence>
<dbReference type="InterPro" id="IPR001260">
    <property type="entry name" value="Coprogen_oxidase_aer"/>
</dbReference>
<dbReference type="AlphaFoldDB" id="A0A238FIN5"/>
<dbReference type="Gene3D" id="3.40.1500.10">
    <property type="entry name" value="Coproporphyrinogen III oxidase, aerobic"/>
    <property type="match status" value="1"/>
</dbReference>
<gene>
    <name evidence="8" type="ORF">BQ2448_3698</name>
</gene>
<evidence type="ECO:0000256" key="2">
    <source>
        <dbReference type="ARBA" id="ARBA00010644"/>
    </source>
</evidence>
<dbReference type="EMBL" id="FMSP01000006">
    <property type="protein sequence ID" value="SCV70936.1"/>
    <property type="molecule type" value="Genomic_DNA"/>
</dbReference>
<dbReference type="SUPFAM" id="SSF102886">
    <property type="entry name" value="Coproporphyrinogen III oxidase"/>
    <property type="match status" value="1"/>
</dbReference>
<evidence type="ECO:0000256" key="5">
    <source>
        <dbReference type="ARBA" id="ARBA00023002"/>
    </source>
</evidence>
<proteinExistence type="inferred from homology"/>
<dbReference type="NCBIfam" id="NF003727">
    <property type="entry name" value="PRK05330.1"/>
    <property type="match status" value="1"/>
</dbReference>
<evidence type="ECO:0000256" key="3">
    <source>
        <dbReference type="ARBA" id="ARBA00011738"/>
    </source>
</evidence>
<keyword evidence="9" id="KW-1185">Reference proteome</keyword>
<accession>A0A238FIN5</accession>
<dbReference type="Proteomes" id="UP000198372">
    <property type="component" value="Unassembled WGS sequence"/>
</dbReference>
<comment type="pathway">
    <text evidence="1">Porphyrin-containing compound metabolism; protoporphyrin-IX biosynthesis; protoporphyrinogen-IX from coproporphyrinogen-III (O2 route): step 1/1.</text>
</comment>
<keyword evidence="6" id="KW-0627">Porphyrin biosynthesis</keyword>
<dbReference type="UniPathway" id="UPA00251">
    <property type="reaction ID" value="UER00322"/>
</dbReference>
<evidence type="ECO:0000256" key="1">
    <source>
        <dbReference type="ARBA" id="ARBA00005168"/>
    </source>
</evidence>
<protein>
    <recommendedName>
        <fullName evidence="4">coproporphyrinogen oxidase</fullName>
        <ecNumber evidence="4">1.3.3.3</ecNumber>
    </recommendedName>
</protein>
<dbReference type="InterPro" id="IPR036406">
    <property type="entry name" value="Coprogen_oxidase_aer_sf"/>
</dbReference>
<name>A0A238FIN5_9BASI</name>